<dbReference type="InterPro" id="IPR037066">
    <property type="entry name" value="Plug_dom_sf"/>
</dbReference>
<keyword evidence="5 12" id="KW-0812">Transmembrane</keyword>
<dbReference type="GO" id="GO:0009279">
    <property type="term" value="C:cell outer membrane"/>
    <property type="evidence" value="ECO:0007669"/>
    <property type="project" value="UniProtKB-SubCell"/>
</dbReference>
<dbReference type="OrthoDB" id="7229372at2"/>
<dbReference type="GO" id="GO:0015344">
    <property type="term" value="F:siderophore uptake transmembrane transporter activity"/>
    <property type="evidence" value="ECO:0007669"/>
    <property type="project" value="TreeGrafter"/>
</dbReference>
<dbReference type="EMBL" id="NFZT01000001">
    <property type="protein sequence ID" value="OWV32118.1"/>
    <property type="molecule type" value="Genomic_DNA"/>
</dbReference>
<keyword evidence="19" id="KW-1185">Reference proteome</keyword>
<dbReference type="AlphaFoldDB" id="A0A219B2S8"/>
<evidence type="ECO:0000256" key="8">
    <source>
        <dbReference type="ARBA" id="ARBA00023065"/>
    </source>
</evidence>
<feature type="signal peptide" evidence="15">
    <location>
        <begin position="1"/>
        <end position="26"/>
    </location>
</feature>
<evidence type="ECO:0000313" key="18">
    <source>
        <dbReference type="EMBL" id="OWV32118.1"/>
    </source>
</evidence>
<keyword evidence="11 12" id="KW-0998">Cell outer membrane</keyword>
<dbReference type="Gene3D" id="2.40.170.20">
    <property type="entry name" value="TonB-dependent receptor, beta-barrel domain"/>
    <property type="match status" value="1"/>
</dbReference>
<comment type="subcellular location">
    <subcellularLocation>
        <location evidence="1 12">Cell outer membrane</location>
        <topology evidence="1 12">Multi-pass membrane protein</topology>
    </subcellularLocation>
</comment>
<dbReference type="PROSITE" id="PS52016">
    <property type="entry name" value="TONB_DEPENDENT_REC_3"/>
    <property type="match status" value="1"/>
</dbReference>
<accession>A0A219B2S8</accession>
<dbReference type="SUPFAM" id="SSF56935">
    <property type="entry name" value="Porins"/>
    <property type="match status" value="1"/>
</dbReference>
<dbReference type="InterPro" id="IPR036942">
    <property type="entry name" value="Beta-barrel_TonB_sf"/>
</dbReference>
<comment type="similarity">
    <text evidence="12 14">Belongs to the TonB-dependent receptor family.</text>
</comment>
<evidence type="ECO:0000256" key="5">
    <source>
        <dbReference type="ARBA" id="ARBA00022692"/>
    </source>
</evidence>
<feature type="domain" description="TonB-dependent receptor-like beta-barrel" evidence="16">
    <location>
        <begin position="352"/>
        <end position="760"/>
    </location>
</feature>
<reference evidence="19" key="1">
    <citation type="submission" date="2017-05" db="EMBL/GenBank/DDBJ databases">
        <authorList>
            <person name="Lin X."/>
        </authorList>
    </citation>
    <scope>NUCLEOTIDE SEQUENCE [LARGE SCALE GENOMIC DNA]</scope>
    <source>
        <strain evidence="19">JLT2012</strain>
    </source>
</reference>
<evidence type="ECO:0000256" key="2">
    <source>
        <dbReference type="ARBA" id="ARBA00022448"/>
    </source>
</evidence>
<evidence type="ECO:0000256" key="13">
    <source>
        <dbReference type="PROSITE-ProRule" id="PRU10144"/>
    </source>
</evidence>
<evidence type="ECO:0000259" key="17">
    <source>
        <dbReference type="Pfam" id="PF07715"/>
    </source>
</evidence>
<keyword evidence="6 15" id="KW-0732">Signal</keyword>
<protein>
    <submittedName>
        <fullName evidence="18">TonB-dependent receptor</fullName>
    </submittedName>
</protein>
<proteinExistence type="inferred from homology"/>
<evidence type="ECO:0000256" key="12">
    <source>
        <dbReference type="PROSITE-ProRule" id="PRU01360"/>
    </source>
</evidence>
<evidence type="ECO:0000256" key="10">
    <source>
        <dbReference type="ARBA" id="ARBA00023136"/>
    </source>
</evidence>
<evidence type="ECO:0000256" key="14">
    <source>
        <dbReference type="RuleBase" id="RU003357"/>
    </source>
</evidence>
<keyword evidence="7" id="KW-0408">Iron</keyword>
<feature type="domain" description="TonB-dependent receptor plug" evidence="17">
    <location>
        <begin position="55"/>
        <end position="160"/>
    </location>
</feature>
<evidence type="ECO:0000256" key="1">
    <source>
        <dbReference type="ARBA" id="ARBA00004571"/>
    </source>
</evidence>
<evidence type="ECO:0000256" key="6">
    <source>
        <dbReference type="ARBA" id="ARBA00022729"/>
    </source>
</evidence>
<gene>
    <name evidence="18" type="ORF">B5C34_00725</name>
</gene>
<dbReference type="InterPro" id="IPR010917">
    <property type="entry name" value="TonB_rcpt_CS"/>
</dbReference>
<dbReference type="PANTHER" id="PTHR32552:SF89">
    <property type="entry name" value="CATECHOLATE SIDEROPHORE RECEPTOR FIU"/>
    <property type="match status" value="1"/>
</dbReference>
<keyword evidence="2 12" id="KW-0813">Transport</keyword>
<organism evidence="18 19">
    <name type="scientific">Pacificimonas flava</name>
    <dbReference type="NCBI Taxonomy" id="1234595"/>
    <lineage>
        <taxon>Bacteria</taxon>
        <taxon>Pseudomonadati</taxon>
        <taxon>Pseudomonadota</taxon>
        <taxon>Alphaproteobacteria</taxon>
        <taxon>Sphingomonadales</taxon>
        <taxon>Sphingosinicellaceae</taxon>
        <taxon>Pacificimonas</taxon>
    </lineage>
</organism>
<keyword evidence="4" id="KW-0410">Iron transport</keyword>
<dbReference type="InterPro" id="IPR000531">
    <property type="entry name" value="Beta-barrel_TonB"/>
</dbReference>
<dbReference type="Gene3D" id="2.170.130.10">
    <property type="entry name" value="TonB-dependent receptor, plug domain"/>
    <property type="match status" value="1"/>
</dbReference>
<evidence type="ECO:0000256" key="3">
    <source>
        <dbReference type="ARBA" id="ARBA00022452"/>
    </source>
</evidence>
<dbReference type="PANTHER" id="PTHR32552">
    <property type="entry name" value="FERRICHROME IRON RECEPTOR-RELATED"/>
    <property type="match status" value="1"/>
</dbReference>
<evidence type="ECO:0000256" key="4">
    <source>
        <dbReference type="ARBA" id="ARBA00022496"/>
    </source>
</evidence>
<evidence type="ECO:0000313" key="19">
    <source>
        <dbReference type="Proteomes" id="UP000198462"/>
    </source>
</evidence>
<dbReference type="RefSeq" id="WP_088710916.1">
    <property type="nucleotide sequence ID" value="NZ_NFZT01000001.1"/>
</dbReference>
<dbReference type="InterPro" id="IPR012910">
    <property type="entry name" value="Plug_dom"/>
</dbReference>
<feature type="chain" id="PRO_5012645965" evidence="15">
    <location>
        <begin position="27"/>
        <end position="790"/>
    </location>
</feature>
<feature type="short sequence motif" description="TonB C-terminal box" evidence="13">
    <location>
        <begin position="773"/>
        <end position="790"/>
    </location>
</feature>
<keyword evidence="18" id="KW-0675">Receptor</keyword>
<evidence type="ECO:0000256" key="15">
    <source>
        <dbReference type="SAM" id="SignalP"/>
    </source>
</evidence>
<name>A0A219B2S8_9SPHN</name>
<evidence type="ECO:0000256" key="9">
    <source>
        <dbReference type="ARBA" id="ARBA00023077"/>
    </source>
</evidence>
<sequence>MTVISPLGAATCALATALLVSAPTWAREGAADQLATVSDEVIVVTADTAFNQSLVTDAMKAQQTPLTSPLALIDNLPGISIQEGDTFGFDDWSTTITIRGFQTSLADQQIGITIDGLPNGGSNYGGGSKANRYIDSANIGGIEVSQGTADIASRSNEALGGTVNFLTDDPLDDRRLRASVSLGEFEAQRYYVRYDTGALADDLVRAWVSLSHQKATDWINGAAENERDHIAAKFIADADPVTLTGYISYDDTHEDNYQRLFSEAEYQENPEWDRLIDEWVGNPYVDQVYRRGWSTLRENFFTYLKADAGLGDVDLTGGAYYHRNFGRGDWVPPYIVDTFDDGDGAPHSELAGGSYFGTPLLGQIFFVDANGVALTPDPDCVSSITFPYGGGGAQYDAACYPAGVIPVQSYRHTHYKRDRYGVTADAAWNRDFGDFGAGLRGGIWYEDGTRSEHRDWHKITDARVGYEFDETPYWTQYDREYPASTFRYYAEASGEFAGLSLSVGVKQFLVDVSRKDLFGLTSDAEIDSDSDLLLSLGAVYDTPVDGLSLFAGYAENFKALGDEILERPDSDLSNLEPETSENIEAGLRYGGPFFSGSVTYFTNDFENRIIFLDNNTDAGPDYLIGTNGTYFNAGGIDSEGIEVSLEAPVSSTISAFVSYSYVDATYIGTGDAAVDGALGITPGNRVVGVADHLFSGSLDWLDGPYNAGLSVKYTGDRYVTFANDWAADSYVITDVYLGVRGEGISEVLTGISADLVVNNLFDEDYLGGISGNGAWIGAPRTVVFTLSMDF</sequence>
<evidence type="ECO:0000256" key="11">
    <source>
        <dbReference type="ARBA" id="ARBA00023237"/>
    </source>
</evidence>
<dbReference type="PROSITE" id="PS01156">
    <property type="entry name" value="TONB_DEPENDENT_REC_2"/>
    <property type="match status" value="1"/>
</dbReference>
<comment type="caution">
    <text evidence="18">The sequence shown here is derived from an EMBL/GenBank/DDBJ whole genome shotgun (WGS) entry which is preliminary data.</text>
</comment>
<evidence type="ECO:0000256" key="7">
    <source>
        <dbReference type="ARBA" id="ARBA00023004"/>
    </source>
</evidence>
<keyword evidence="10 12" id="KW-0472">Membrane</keyword>
<dbReference type="Pfam" id="PF00593">
    <property type="entry name" value="TonB_dep_Rec_b-barrel"/>
    <property type="match status" value="1"/>
</dbReference>
<keyword evidence="3 12" id="KW-1134">Transmembrane beta strand</keyword>
<dbReference type="Pfam" id="PF07715">
    <property type="entry name" value="Plug"/>
    <property type="match status" value="1"/>
</dbReference>
<keyword evidence="8" id="KW-0406">Ion transport</keyword>
<keyword evidence="9 14" id="KW-0798">TonB box</keyword>
<evidence type="ECO:0000259" key="16">
    <source>
        <dbReference type="Pfam" id="PF00593"/>
    </source>
</evidence>
<dbReference type="Proteomes" id="UP000198462">
    <property type="component" value="Unassembled WGS sequence"/>
</dbReference>
<dbReference type="InterPro" id="IPR039426">
    <property type="entry name" value="TonB-dep_rcpt-like"/>
</dbReference>